<organism evidence="2 3">
    <name type="scientific">Drosophila mauritiana</name>
    <name type="common">Fruit fly</name>
    <dbReference type="NCBI Taxonomy" id="7226"/>
    <lineage>
        <taxon>Eukaryota</taxon>
        <taxon>Metazoa</taxon>
        <taxon>Ecdysozoa</taxon>
        <taxon>Arthropoda</taxon>
        <taxon>Hexapoda</taxon>
        <taxon>Insecta</taxon>
        <taxon>Pterygota</taxon>
        <taxon>Neoptera</taxon>
        <taxon>Endopterygota</taxon>
        <taxon>Diptera</taxon>
        <taxon>Brachycera</taxon>
        <taxon>Muscomorpha</taxon>
        <taxon>Ephydroidea</taxon>
        <taxon>Drosophilidae</taxon>
        <taxon>Drosophila</taxon>
        <taxon>Sophophora</taxon>
    </lineage>
</organism>
<evidence type="ECO:0000313" key="3">
    <source>
        <dbReference type="RefSeq" id="XP_033153319.1"/>
    </source>
</evidence>
<dbReference type="RefSeq" id="XP_033153319.1">
    <property type="nucleotide sequence ID" value="XM_033297428.1"/>
</dbReference>
<dbReference type="Proteomes" id="UP000515162">
    <property type="component" value="Chromosome 2R"/>
</dbReference>
<feature type="compositionally biased region" description="Basic residues" evidence="1">
    <location>
        <begin position="241"/>
        <end position="252"/>
    </location>
</feature>
<proteinExistence type="predicted"/>
<dbReference type="GeneID" id="117136490"/>
<protein>
    <submittedName>
        <fullName evidence="3">Uncharacterized protein LOC117136490 isoform X1</fullName>
    </submittedName>
</protein>
<reference evidence="3" key="1">
    <citation type="submission" date="2025-08" db="UniProtKB">
        <authorList>
            <consortium name="RefSeq"/>
        </authorList>
    </citation>
    <scope>IDENTIFICATION</scope>
    <source>
        <strain evidence="3">Mau12</strain>
        <tissue evidence="3">Whole Body</tissue>
    </source>
</reference>
<keyword evidence="2" id="KW-1185">Reference proteome</keyword>
<evidence type="ECO:0000256" key="1">
    <source>
        <dbReference type="SAM" id="MobiDB-lite"/>
    </source>
</evidence>
<name>A0A6P8JKF6_DROMA</name>
<gene>
    <name evidence="3" type="primary">LOC117136490</name>
</gene>
<feature type="region of interest" description="Disordered" evidence="1">
    <location>
        <begin position="224"/>
        <end position="324"/>
    </location>
</feature>
<feature type="compositionally biased region" description="Basic residues" evidence="1">
    <location>
        <begin position="308"/>
        <end position="317"/>
    </location>
</feature>
<feature type="compositionally biased region" description="Polar residues" evidence="1">
    <location>
        <begin position="224"/>
        <end position="239"/>
    </location>
</feature>
<accession>A0A6P8JKF6</accession>
<dbReference type="AlphaFoldDB" id="A0A6P8JKF6"/>
<evidence type="ECO:0000313" key="2">
    <source>
        <dbReference type="Proteomes" id="UP000515162"/>
    </source>
</evidence>
<sequence>MESIVNFHFPRRWSAIPNSQIWPSGDKLRPFTEPEILAAERNLKAKTTRAHPKERSHASVVNAPKGDRHFFKKCLSEVTCEEAHDTTTPSVRLSICLLDTIGKVFDKGIAARLDEAIATAKKVPSKPVRIPERIVTNTSERAIAGSRRKGHTKKYCLVLTLDIRNAFKTTDWAGTLVVLESTLGSREIEVTAGVRQGVGRRGRIIKHIGQGCRSMAGVGLSKNGFSPNIEQEARGNNTHPRWGHHRRPRSHDRHAPFVPRAPRVRPQKGQRASGSQGALPTKEKNKKSMISTTCYGPLPSTELSHVVRPQRRSRTKSRMPLPEI</sequence>